<dbReference type="RefSeq" id="WP_251611347.1">
    <property type="nucleotide sequence ID" value="NZ_JAMQJY010000004.1"/>
</dbReference>
<proteinExistence type="inferred from homology"/>
<dbReference type="InterPro" id="IPR050272">
    <property type="entry name" value="Isochorismatase-like_hydrls"/>
</dbReference>
<name>A0ABT0XNU7_9BACI</name>
<evidence type="ECO:0000259" key="3">
    <source>
        <dbReference type="Pfam" id="PF00857"/>
    </source>
</evidence>
<dbReference type="Gene3D" id="3.40.50.850">
    <property type="entry name" value="Isochorismatase-like"/>
    <property type="match status" value="1"/>
</dbReference>
<keyword evidence="2 4" id="KW-0378">Hydrolase</keyword>
<accession>A0ABT0XNU7</accession>
<dbReference type="SUPFAM" id="SSF52499">
    <property type="entry name" value="Isochorismatase-like hydrolases"/>
    <property type="match status" value="1"/>
</dbReference>
<organism evidence="4 5">
    <name type="scientific">Alkalicoccobacillus plakortidis</name>
    <dbReference type="NCBI Taxonomy" id="444060"/>
    <lineage>
        <taxon>Bacteria</taxon>
        <taxon>Bacillati</taxon>
        <taxon>Bacillota</taxon>
        <taxon>Bacilli</taxon>
        <taxon>Bacillales</taxon>
        <taxon>Bacillaceae</taxon>
        <taxon>Alkalicoccobacillus</taxon>
    </lineage>
</organism>
<dbReference type="PANTHER" id="PTHR43540:SF1">
    <property type="entry name" value="ISOCHORISMATASE HYDROLASE"/>
    <property type="match status" value="1"/>
</dbReference>
<protein>
    <submittedName>
        <fullName evidence="4">Cysteine hydrolase</fullName>
    </submittedName>
</protein>
<evidence type="ECO:0000313" key="4">
    <source>
        <dbReference type="EMBL" id="MCM2677546.1"/>
    </source>
</evidence>
<reference evidence="4" key="1">
    <citation type="submission" date="2022-06" db="EMBL/GenBank/DDBJ databases">
        <title>Alkalicoccobacillus porphyridii sp. nov., isolated from a marine red alga, Porphyridium purpureum and reclassification of Shouchella plakortidis and Shouchella gibsonii as Alkalicoccobacillus plakortidis comb. nov. and Alkalicoccobacillus gibsonii comb. nov.</title>
        <authorList>
            <person name="Kim K.H."/>
            <person name="Lee J.K."/>
            <person name="Han D.M."/>
            <person name="Baek J.H."/>
            <person name="Jeon C.O."/>
        </authorList>
    </citation>
    <scope>NUCLEOTIDE SEQUENCE</scope>
    <source>
        <strain evidence="4">DSM 19153</strain>
    </source>
</reference>
<sequence length="181" mass="20582">MNKALIVIDVQKAFEHGAWGERNNLQAEENILRLVEKCRTQNQMIIFVQHTSTNPKSHFYIEDECVKFKDYMKPLKDEVVIQKQVNSAFIGTDLEKILHENKVDEVVIVGLTTPHCVSTTTRMSANLGFKTTLISDATAAFELTDQNGITYDAKTIHQVSLATLHEEFAEVRTTEEWLGEN</sequence>
<dbReference type="PANTHER" id="PTHR43540">
    <property type="entry name" value="PEROXYUREIDOACRYLATE/UREIDOACRYLATE AMIDOHYDROLASE-RELATED"/>
    <property type="match status" value="1"/>
</dbReference>
<evidence type="ECO:0000313" key="5">
    <source>
        <dbReference type="Proteomes" id="UP001203665"/>
    </source>
</evidence>
<dbReference type="Proteomes" id="UP001203665">
    <property type="component" value="Unassembled WGS sequence"/>
</dbReference>
<evidence type="ECO:0000256" key="1">
    <source>
        <dbReference type="ARBA" id="ARBA00006336"/>
    </source>
</evidence>
<feature type="domain" description="Isochorismatase-like" evidence="3">
    <location>
        <begin position="4"/>
        <end position="176"/>
    </location>
</feature>
<comment type="caution">
    <text evidence="4">The sequence shown here is derived from an EMBL/GenBank/DDBJ whole genome shotgun (WGS) entry which is preliminary data.</text>
</comment>
<dbReference type="Pfam" id="PF00857">
    <property type="entry name" value="Isochorismatase"/>
    <property type="match status" value="1"/>
</dbReference>
<dbReference type="EMBL" id="JAMQJY010000004">
    <property type="protein sequence ID" value="MCM2677546.1"/>
    <property type="molecule type" value="Genomic_DNA"/>
</dbReference>
<dbReference type="InterPro" id="IPR000868">
    <property type="entry name" value="Isochorismatase-like_dom"/>
</dbReference>
<keyword evidence="5" id="KW-1185">Reference proteome</keyword>
<dbReference type="CDD" id="cd01014">
    <property type="entry name" value="nicotinamidase_related"/>
    <property type="match status" value="1"/>
</dbReference>
<evidence type="ECO:0000256" key="2">
    <source>
        <dbReference type="ARBA" id="ARBA00022801"/>
    </source>
</evidence>
<gene>
    <name evidence="4" type="ORF">NDM98_20235</name>
</gene>
<dbReference type="GO" id="GO:0016787">
    <property type="term" value="F:hydrolase activity"/>
    <property type="evidence" value="ECO:0007669"/>
    <property type="project" value="UniProtKB-KW"/>
</dbReference>
<dbReference type="InterPro" id="IPR036380">
    <property type="entry name" value="Isochorismatase-like_sf"/>
</dbReference>
<comment type="similarity">
    <text evidence="1">Belongs to the isochorismatase family.</text>
</comment>